<reference evidence="4 5" key="1">
    <citation type="journal article" date="2015" name="Stand. Genomic Sci.">
        <title>Genomic Encyclopedia of Bacterial and Archaeal Type Strains, Phase III: the genomes of soil and plant-associated and newly described type strains.</title>
        <authorList>
            <person name="Whitman W.B."/>
            <person name="Woyke T."/>
            <person name="Klenk H.P."/>
            <person name="Zhou Y."/>
            <person name="Lilburn T.G."/>
            <person name="Beck B.J."/>
            <person name="De Vos P."/>
            <person name="Vandamme P."/>
            <person name="Eisen J.A."/>
            <person name="Garrity G."/>
            <person name="Hugenholtz P."/>
            <person name="Kyrpides N.C."/>
        </authorList>
    </citation>
    <scope>NUCLEOTIDE SEQUENCE [LARGE SCALE GENOMIC DNA]</scope>
    <source>
        <strain evidence="4 5">VKM Ac-2538</strain>
    </source>
</reference>
<dbReference type="CDD" id="cd04301">
    <property type="entry name" value="NAT_SF"/>
    <property type="match status" value="1"/>
</dbReference>
<protein>
    <submittedName>
        <fullName evidence="4">Acetyltransferase (GNAT) family protein</fullName>
    </submittedName>
</protein>
<evidence type="ECO:0000256" key="1">
    <source>
        <dbReference type="ARBA" id="ARBA00022679"/>
    </source>
</evidence>
<dbReference type="RefSeq" id="WP_132193627.1">
    <property type="nucleotide sequence ID" value="NZ_SLWM01000018.1"/>
</dbReference>
<evidence type="ECO:0000259" key="3">
    <source>
        <dbReference type="PROSITE" id="PS51186"/>
    </source>
</evidence>
<feature type="domain" description="N-acetyltransferase" evidence="3">
    <location>
        <begin position="20"/>
        <end position="166"/>
    </location>
</feature>
<dbReference type="PROSITE" id="PS51186">
    <property type="entry name" value="GNAT"/>
    <property type="match status" value="1"/>
</dbReference>
<keyword evidence="5" id="KW-1185">Reference proteome</keyword>
<accession>A0ABY2BC45</accession>
<dbReference type="PANTHER" id="PTHR43877:SF2">
    <property type="entry name" value="AMINOALKYLPHOSPHONATE N-ACETYLTRANSFERASE-RELATED"/>
    <property type="match status" value="1"/>
</dbReference>
<dbReference type="InterPro" id="IPR016181">
    <property type="entry name" value="Acyl_CoA_acyltransferase"/>
</dbReference>
<comment type="caution">
    <text evidence="4">The sequence shown here is derived from an EMBL/GenBank/DDBJ whole genome shotgun (WGS) entry which is preliminary data.</text>
</comment>
<evidence type="ECO:0000313" key="5">
    <source>
        <dbReference type="Proteomes" id="UP000295818"/>
    </source>
</evidence>
<dbReference type="SUPFAM" id="SSF55729">
    <property type="entry name" value="Acyl-CoA N-acyltransferases (Nat)"/>
    <property type="match status" value="1"/>
</dbReference>
<dbReference type="PANTHER" id="PTHR43877">
    <property type="entry name" value="AMINOALKYLPHOSPHONATE N-ACETYLTRANSFERASE-RELATED-RELATED"/>
    <property type="match status" value="1"/>
</dbReference>
<dbReference type="Pfam" id="PF00583">
    <property type="entry name" value="Acetyltransf_1"/>
    <property type="match status" value="1"/>
</dbReference>
<proteinExistence type="predicted"/>
<evidence type="ECO:0000256" key="2">
    <source>
        <dbReference type="ARBA" id="ARBA00023315"/>
    </source>
</evidence>
<keyword evidence="2" id="KW-0012">Acyltransferase</keyword>
<evidence type="ECO:0000313" key="4">
    <source>
        <dbReference type="EMBL" id="TCO15611.1"/>
    </source>
</evidence>
<keyword evidence="1" id="KW-0808">Transferase</keyword>
<dbReference type="Proteomes" id="UP000295818">
    <property type="component" value="Unassembled WGS sequence"/>
</dbReference>
<dbReference type="InterPro" id="IPR000182">
    <property type="entry name" value="GNAT_dom"/>
</dbReference>
<dbReference type="Gene3D" id="3.40.630.30">
    <property type="match status" value="1"/>
</dbReference>
<dbReference type="EMBL" id="SLWM01000018">
    <property type="protein sequence ID" value="TCO15611.1"/>
    <property type="molecule type" value="Genomic_DNA"/>
</dbReference>
<organism evidence="4 5">
    <name type="scientific">Kribbella orskensis</name>
    <dbReference type="NCBI Taxonomy" id="2512216"/>
    <lineage>
        <taxon>Bacteria</taxon>
        <taxon>Bacillati</taxon>
        <taxon>Actinomycetota</taxon>
        <taxon>Actinomycetes</taxon>
        <taxon>Propionibacteriales</taxon>
        <taxon>Kribbellaceae</taxon>
        <taxon>Kribbella</taxon>
    </lineage>
</organism>
<name>A0ABY2BC45_9ACTN</name>
<sequence>MTSDEWSVELASVKSPEALGLLREYFVDVADRYFLLHDGRRATPEEIETALVDSPSHDLAPPTGVFLLGWHEGELAGCAGLRLQDNRTVELTRVFVRPAFRGTGGGRALLAAVDQTARNLGATRIILDTRLDLTEARTLYTRTGYQEIPAYKQDKYAEIWYSKPLV</sequence>
<dbReference type="InterPro" id="IPR050832">
    <property type="entry name" value="Bact_Acetyltransf"/>
</dbReference>
<gene>
    <name evidence="4" type="ORF">EV644_118155</name>
</gene>